<dbReference type="RefSeq" id="WP_027448680.1">
    <property type="nucleotide sequence ID" value="NZ_AVPF01000008.1"/>
</dbReference>
<organism evidence="2 3">
    <name type="scientific">Pontibacillus marinus BH030004 = DSM 16465</name>
    <dbReference type="NCBI Taxonomy" id="1385511"/>
    <lineage>
        <taxon>Bacteria</taxon>
        <taxon>Bacillati</taxon>
        <taxon>Bacillota</taxon>
        <taxon>Bacilli</taxon>
        <taxon>Bacillales</taxon>
        <taxon>Bacillaceae</taxon>
        <taxon>Pontibacillus</taxon>
    </lineage>
</organism>
<evidence type="ECO:0000313" key="2">
    <source>
        <dbReference type="EMBL" id="KGX90281.1"/>
    </source>
</evidence>
<evidence type="ECO:0000313" key="3">
    <source>
        <dbReference type="Proteomes" id="UP000030403"/>
    </source>
</evidence>
<keyword evidence="1" id="KW-1133">Transmembrane helix</keyword>
<dbReference type="Proteomes" id="UP000030403">
    <property type="component" value="Unassembled WGS sequence"/>
</dbReference>
<keyword evidence="1" id="KW-0472">Membrane</keyword>
<reference evidence="2 3" key="1">
    <citation type="submission" date="2013-08" db="EMBL/GenBank/DDBJ databases">
        <authorList>
            <person name="Huang J."/>
            <person name="Wang G."/>
        </authorList>
    </citation>
    <scope>NUCLEOTIDE SEQUENCE [LARGE SCALE GENOMIC DNA]</scope>
    <source>
        <strain evidence="2 3">BH030004</strain>
    </source>
</reference>
<evidence type="ECO:0000256" key="1">
    <source>
        <dbReference type="SAM" id="Phobius"/>
    </source>
</evidence>
<sequence>MKLFSTKDGKVYGVIFILAILLYMVLQLMNVGNPSVKEEEKRELYNRFTNLIEDVFETNERELYDEYVSSTINKENYLTLWDTYFDHLDRYELLEIPSYEEQDKDFSIQKEKVDIYNTQFQTVILVDEKRVEVPFEVKWGRENKTWKVFEIKMPRDIQDPGLLKRVFRGD</sequence>
<accession>A0A0A5GAT1</accession>
<keyword evidence="3" id="KW-1185">Reference proteome</keyword>
<comment type="caution">
    <text evidence="2">The sequence shown here is derived from an EMBL/GenBank/DDBJ whole genome shotgun (WGS) entry which is preliminary data.</text>
</comment>
<name>A0A0A5GAT1_9BACI</name>
<keyword evidence="1" id="KW-0812">Transmembrane</keyword>
<gene>
    <name evidence="2" type="ORF">N783_21055</name>
</gene>
<protein>
    <submittedName>
        <fullName evidence="2">Uncharacterized protein</fullName>
    </submittedName>
</protein>
<feature type="transmembrane region" description="Helical" evidence="1">
    <location>
        <begin position="12"/>
        <end position="32"/>
    </location>
</feature>
<proteinExistence type="predicted"/>
<dbReference type="EMBL" id="AVPF01000008">
    <property type="protein sequence ID" value="KGX90281.1"/>
    <property type="molecule type" value="Genomic_DNA"/>
</dbReference>
<dbReference type="AlphaFoldDB" id="A0A0A5GAT1"/>